<dbReference type="InterPro" id="IPR029044">
    <property type="entry name" value="Nucleotide-diphossugar_trans"/>
</dbReference>
<dbReference type="PANTHER" id="PTHR48090">
    <property type="entry name" value="UNDECAPRENYL-PHOSPHATE 4-DEOXY-4-FORMAMIDO-L-ARABINOSE TRANSFERASE-RELATED"/>
    <property type="match status" value="1"/>
</dbReference>
<feature type="domain" description="Glycosyltransferase 2-like" evidence="2">
    <location>
        <begin position="25"/>
        <end position="184"/>
    </location>
</feature>
<keyword evidence="1" id="KW-1133">Transmembrane helix</keyword>
<dbReference type="EMBL" id="NJBN01000001">
    <property type="protein sequence ID" value="TKJ42289.1"/>
    <property type="molecule type" value="Genomic_DNA"/>
</dbReference>
<dbReference type="Gene3D" id="3.90.550.10">
    <property type="entry name" value="Spore Coat Polysaccharide Biosynthesis Protein SpsA, Chain A"/>
    <property type="match status" value="1"/>
</dbReference>
<feature type="transmembrane region" description="Helical" evidence="1">
    <location>
        <begin position="351"/>
        <end position="375"/>
    </location>
</feature>
<name>A0A532V522_UNCL8</name>
<evidence type="ECO:0000313" key="3">
    <source>
        <dbReference type="EMBL" id="TKJ42289.1"/>
    </source>
</evidence>
<keyword evidence="1" id="KW-0472">Membrane</keyword>
<dbReference type="Pfam" id="PF00535">
    <property type="entry name" value="Glycos_transf_2"/>
    <property type="match status" value="1"/>
</dbReference>
<feature type="transmembrane region" description="Helical" evidence="1">
    <location>
        <begin position="326"/>
        <end position="345"/>
    </location>
</feature>
<reference evidence="3 4" key="1">
    <citation type="submission" date="2017-06" db="EMBL/GenBank/DDBJ databases">
        <title>Novel microbial phyla capable of carbon fixation and sulfur reduction in deep-sea sediments.</title>
        <authorList>
            <person name="Huang J."/>
            <person name="Baker B."/>
            <person name="Wang Y."/>
        </authorList>
    </citation>
    <scope>NUCLEOTIDE SEQUENCE [LARGE SCALE GENOMIC DNA]</scope>
    <source>
        <strain evidence="3">B3_LCP</strain>
    </source>
</reference>
<evidence type="ECO:0000256" key="1">
    <source>
        <dbReference type="SAM" id="Phobius"/>
    </source>
</evidence>
<dbReference type="Proteomes" id="UP000319619">
    <property type="component" value="Unassembled WGS sequence"/>
</dbReference>
<dbReference type="PANTHER" id="PTHR48090:SF7">
    <property type="entry name" value="RFBJ PROTEIN"/>
    <property type="match status" value="1"/>
</dbReference>
<accession>A0A532V522</accession>
<dbReference type="FunFam" id="3.90.550.10:FF:000129">
    <property type="entry name" value="Glycosyltransferase family 2 protein"/>
    <property type="match status" value="1"/>
</dbReference>
<protein>
    <recommendedName>
        <fullName evidence="2">Glycosyltransferase 2-like domain-containing protein</fullName>
    </recommendedName>
</protein>
<proteinExistence type="predicted"/>
<keyword evidence="1" id="KW-0812">Transmembrane</keyword>
<evidence type="ECO:0000259" key="2">
    <source>
        <dbReference type="Pfam" id="PF00535"/>
    </source>
</evidence>
<dbReference type="InterPro" id="IPR001173">
    <property type="entry name" value="Glyco_trans_2-like"/>
</dbReference>
<organism evidence="3 4">
    <name type="scientific">candidate division LCP-89 bacterium B3_LCP</name>
    <dbReference type="NCBI Taxonomy" id="2012998"/>
    <lineage>
        <taxon>Bacteria</taxon>
        <taxon>Pseudomonadati</taxon>
        <taxon>Bacteria division LCP-89</taxon>
    </lineage>
</organism>
<feature type="transmembrane region" description="Helical" evidence="1">
    <location>
        <begin position="249"/>
        <end position="270"/>
    </location>
</feature>
<dbReference type="AlphaFoldDB" id="A0A532V522"/>
<feature type="transmembrane region" description="Helical" evidence="1">
    <location>
        <begin position="276"/>
        <end position="296"/>
    </location>
</feature>
<evidence type="ECO:0000313" key="4">
    <source>
        <dbReference type="Proteomes" id="UP000319619"/>
    </source>
</evidence>
<dbReference type="CDD" id="cd04179">
    <property type="entry name" value="DPM_DPG-synthase_like"/>
    <property type="match status" value="1"/>
</dbReference>
<sequence>MGRIGGLESDKVNRKSKTKEKFEVSVVMPCLNEEVTVGICIGKAMDTMEKAGIKGEVVISDNGSTDKSVEIAEGLGARVVHQSEKGYGNAYIKGLSEAKGKYIVMADSDDSYDLTDLIRFIEPLRQGYDMVMGSRLKGEIKPGAMSWTHRLGNPVLSGFLNLLYRTGMSDAHCGMRAFTRDALQRMHLQTAGMEFASEMVIKASKAKLKVTEIPITLHPDGRTRPPHLRTFSDGWRHLRFMLMYSPRHLFGISGTILSLIGLVLLVLYFLDYIDLLEGILGGVATLSGWAITRFGFYARAHQFTLEFPDWDLPLQRFFKKFSLERSLIMGVVRTIFGIILLISAYKFPAVYFDRLFLLGTLISCFGFMTVFDAFLTRILQFEGLK</sequence>
<comment type="caution">
    <text evidence="3">The sequence shown here is derived from an EMBL/GenBank/DDBJ whole genome shotgun (WGS) entry which is preliminary data.</text>
</comment>
<dbReference type="InterPro" id="IPR050256">
    <property type="entry name" value="Glycosyltransferase_2"/>
</dbReference>
<dbReference type="SUPFAM" id="SSF53448">
    <property type="entry name" value="Nucleotide-diphospho-sugar transferases"/>
    <property type="match status" value="1"/>
</dbReference>
<gene>
    <name evidence="3" type="ORF">CEE37_01015</name>
</gene>